<dbReference type="CDD" id="cd01577">
    <property type="entry name" value="IPMI_Swivel"/>
    <property type="match status" value="1"/>
</dbReference>
<dbReference type="Proteomes" id="UP000256864">
    <property type="component" value="Unassembled WGS sequence"/>
</dbReference>
<dbReference type="InterPro" id="IPR015928">
    <property type="entry name" value="Aconitase/3IPM_dehydase_swvl"/>
</dbReference>
<comment type="subunit">
    <text evidence="3">Heterotetramer of 2 HacA and 2 HacB proteins.</text>
</comment>
<dbReference type="InterPro" id="IPR011827">
    <property type="entry name" value="LeuD_type2/HacB/DmdB"/>
</dbReference>
<dbReference type="InterPro" id="IPR050075">
    <property type="entry name" value="LeuD"/>
</dbReference>
<dbReference type="NCBIfam" id="NF040625">
    <property type="entry name" value="HacB2_Meth"/>
    <property type="match status" value="1"/>
</dbReference>
<dbReference type="EC" id="4.2.1.114" evidence="3"/>
<reference evidence="5 6" key="1">
    <citation type="submission" date="2018-07" db="EMBL/GenBank/DDBJ databases">
        <title>Genomic Encyclopedia of Type Strains, Phase IV (KMG-IV): sequencing the most valuable type-strain genomes for metagenomic binning, comparative biology and taxonomic classification.</title>
        <authorList>
            <person name="Goeker M."/>
        </authorList>
    </citation>
    <scope>NUCLEOTIDE SEQUENCE [LARGE SCALE GENOMIC DNA]</scope>
    <source>
        <strain evidence="5 6">DSM 7466</strain>
    </source>
</reference>
<keyword evidence="2 3" id="KW-0456">Lyase</keyword>
<proteinExistence type="inferred from homology"/>
<name>A0A371NDF7_9EURY</name>
<evidence type="ECO:0000256" key="3">
    <source>
        <dbReference type="HAMAP-Rule" id="MF_01032"/>
    </source>
</evidence>
<dbReference type="Pfam" id="PF00694">
    <property type="entry name" value="Aconitase_C"/>
    <property type="match status" value="1"/>
</dbReference>
<dbReference type="UniPathway" id="UPA00919"/>
<feature type="domain" description="Aconitase A/isopropylmalate dehydratase small subunit swivel" evidence="4">
    <location>
        <begin position="51"/>
        <end position="102"/>
    </location>
</feature>
<dbReference type="AlphaFoldDB" id="A0A371NDF7"/>
<keyword evidence="6" id="KW-1185">Reference proteome</keyword>
<dbReference type="Gene3D" id="3.20.19.10">
    <property type="entry name" value="Aconitase, domain 4"/>
    <property type="match status" value="1"/>
</dbReference>
<comment type="function">
    <text evidence="3">Hydro-lyase with broad substrate specificity for cis-unsaturated tricarboxylic acids. Catalyzes both the reversible dehydration of (R)-homocitrate ((R)-2-hydroxybutane-1,2,4-tricarboxylate) to produce cis-homoaconitate ((Z)-but-1-ene-1,2,4-tricarboxylate), and its hydration to homoisocitrate ((1R,2S)-1-hydroxybutane-1,2,4-tricarboxylate). Is also able to hydrate the analogous longer chain substrates cis-homo(2)-aconitate, cis-homo(3)-aconitate. All these reactions are part of the biosynthesis pathway of coenzyme B.</text>
</comment>
<organism evidence="5 6">
    <name type="scientific">Methanothermobacter defluvii</name>
    <dbReference type="NCBI Taxonomy" id="49339"/>
    <lineage>
        <taxon>Archaea</taxon>
        <taxon>Methanobacteriati</taxon>
        <taxon>Methanobacteriota</taxon>
        <taxon>Methanomada group</taxon>
        <taxon>Methanobacteria</taxon>
        <taxon>Methanobacteriales</taxon>
        <taxon>Methanobacteriaceae</taxon>
        <taxon>Methanothermobacter</taxon>
    </lineage>
</organism>
<dbReference type="InterPro" id="IPR000573">
    <property type="entry name" value="AconitaseA/IPMdHydase_ssu_swvl"/>
</dbReference>
<sequence>MEGIIRGRVWRFGDNVDTDMIIPGRYLRTFSLDELASHVMEGARPEFASQVRKGDIIVAGRNFGCGSSREQAPVALKHAGVVAIIAESFARIFYRNAINIGLPVIMAKVEADDGDEVSVDLRSGQIRNLTAGSEYRMKPFNEYMLSILEDGGLVNHYLKTLDTGISGDEG</sequence>
<evidence type="ECO:0000313" key="6">
    <source>
        <dbReference type="Proteomes" id="UP000256864"/>
    </source>
</evidence>
<comment type="pathway">
    <text evidence="3">Organic acid metabolism; 2-oxosuberate biosynthesis.</text>
</comment>
<gene>
    <name evidence="3" type="primary">hacB</name>
    <name evidence="5" type="ORF">C7452_0551</name>
</gene>
<dbReference type="InterPro" id="IPR053582">
    <property type="entry name" value="Homoaconitase_LeuD_type2"/>
</dbReference>
<dbReference type="RefSeq" id="WP_115892151.1">
    <property type="nucleotide sequence ID" value="NZ_QREL01000001.1"/>
</dbReference>
<protein>
    <recommendedName>
        <fullName evidence="3">Methanogen homoaconitase small subunit</fullName>
        <shortName evidence="3">HACN</shortName>
        <ecNumber evidence="3">4.2.1.114</ecNumber>
    </recommendedName>
    <alternativeName>
        <fullName evidence="3">Homoaconitate hydratase</fullName>
    </alternativeName>
</protein>
<comment type="similarity">
    <text evidence="1 3">Belongs to the LeuD family. LeuD type 2 subfamily.</text>
</comment>
<dbReference type="PANTHER" id="PTHR43345:SF2">
    <property type="entry name" value="3-ISOPROPYLMALATE DEHYDRATASE SMALL SUBUNIT 1"/>
    <property type="match status" value="1"/>
</dbReference>
<dbReference type="InterPro" id="IPR033940">
    <property type="entry name" value="IPMI_Swivel"/>
</dbReference>
<feature type="site" description="Critical for substrate specificity" evidence="3">
    <location>
        <position position="28"/>
    </location>
</feature>
<evidence type="ECO:0000313" key="5">
    <source>
        <dbReference type="EMBL" id="REE28539.1"/>
    </source>
</evidence>
<dbReference type="NCBIfam" id="TIGR02087">
    <property type="entry name" value="LEUD_arch"/>
    <property type="match status" value="1"/>
</dbReference>
<feature type="short sequence motif" description="YLRT" evidence="3">
    <location>
        <begin position="26"/>
        <end position="29"/>
    </location>
</feature>
<comment type="catalytic activity">
    <reaction evidence="3">
        <text>(2R)-homocitrate = (2R,3S)-homoisocitrate</text>
        <dbReference type="Rhea" id="RHEA:32303"/>
        <dbReference type="ChEBI" id="CHEBI:15404"/>
        <dbReference type="ChEBI" id="CHEBI:58884"/>
        <dbReference type="EC" id="4.2.1.114"/>
    </reaction>
</comment>
<evidence type="ECO:0000256" key="1">
    <source>
        <dbReference type="ARBA" id="ARBA00009869"/>
    </source>
</evidence>
<dbReference type="GO" id="GO:0004409">
    <property type="term" value="F:homoaconitate hydratase activity"/>
    <property type="evidence" value="ECO:0007669"/>
    <property type="project" value="UniProtKB-UniRule"/>
</dbReference>
<evidence type="ECO:0000259" key="4">
    <source>
        <dbReference type="Pfam" id="PF00694"/>
    </source>
</evidence>
<comment type="caution">
    <text evidence="5">The sequence shown here is derived from an EMBL/GenBank/DDBJ whole genome shotgun (WGS) entry which is preliminary data.</text>
</comment>
<dbReference type="EMBL" id="QREL01000001">
    <property type="protein sequence ID" value="REE28539.1"/>
    <property type="molecule type" value="Genomic_DNA"/>
</dbReference>
<dbReference type="PANTHER" id="PTHR43345">
    <property type="entry name" value="3-ISOPROPYLMALATE DEHYDRATASE SMALL SUBUNIT 2-RELATED-RELATED"/>
    <property type="match status" value="1"/>
</dbReference>
<dbReference type="GeneID" id="77403241"/>
<dbReference type="HAMAP" id="MF_01032">
    <property type="entry name" value="LeuD_type2"/>
    <property type="match status" value="1"/>
</dbReference>
<accession>A0A371NDF7</accession>
<dbReference type="GO" id="GO:0019298">
    <property type="term" value="P:coenzyme B biosynthetic process"/>
    <property type="evidence" value="ECO:0007669"/>
    <property type="project" value="UniProtKB-UniRule"/>
</dbReference>
<dbReference type="SUPFAM" id="SSF52016">
    <property type="entry name" value="LeuD/IlvD-like"/>
    <property type="match status" value="1"/>
</dbReference>
<evidence type="ECO:0000256" key="2">
    <source>
        <dbReference type="ARBA" id="ARBA00023239"/>
    </source>
</evidence>